<proteinExistence type="predicted"/>
<reference evidence="3" key="1">
    <citation type="journal article" date="2019" name="Int. J. Syst. Evol. Microbiol.">
        <title>The Global Catalogue of Microorganisms (GCM) 10K type strain sequencing project: providing services to taxonomists for standard genome sequencing and annotation.</title>
        <authorList>
            <consortium name="The Broad Institute Genomics Platform"/>
            <consortium name="The Broad Institute Genome Sequencing Center for Infectious Disease"/>
            <person name="Wu L."/>
            <person name="Ma J."/>
        </authorList>
    </citation>
    <scope>NUCLEOTIDE SEQUENCE [LARGE SCALE GENOMIC DNA]</scope>
    <source>
        <strain evidence="3">JCM 18959</strain>
    </source>
</reference>
<sequence>MRDPHEGLATDGCIRTGASRDRVPSAFEQVVLDATSAFDDLRRREAIDTDAALLLYGSVATGMAEPGRSDVDLIAIGVEKEHAAALSRELSHAHRSVCREVAIAVAGRHDHEGPGDEAYGNRVFLRHYCVPLLGHSPVGDDRFPGDARAARGFNGDIRHALDRWRQAGTADAAALGRLVGRKTLLATAGLVSVTEGTWSTDRATAAARWRRHRPDLAGELDQLLAWCDGAAASANDLRDAVADDGVVSRIAEDFANRIGLWDI</sequence>
<dbReference type="InterPro" id="IPR043519">
    <property type="entry name" value="NT_sf"/>
</dbReference>
<protein>
    <recommendedName>
        <fullName evidence="1">Polymerase nucleotidyl transferase domain-containing protein</fullName>
    </recommendedName>
</protein>
<organism evidence="2 3">
    <name type="scientific">Microbacterium yannicii</name>
    <dbReference type="NCBI Taxonomy" id="671622"/>
    <lineage>
        <taxon>Bacteria</taxon>
        <taxon>Bacillati</taxon>
        <taxon>Actinomycetota</taxon>
        <taxon>Actinomycetes</taxon>
        <taxon>Micrococcales</taxon>
        <taxon>Microbacteriaceae</taxon>
        <taxon>Microbacterium</taxon>
    </lineage>
</organism>
<dbReference type="Proteomes" id="UP001501407">
    <property type="component" value="Unassembled WGS sequence"/>
</dbReference>
<name>A0ABP9MKR9_9MICO</name>
<dbReference type="SUPFAM" id="SSF81301">
    <property type="entry name" value="Nucleotidyltransferase"/>
    <property type="match status" value="1"/>
</dbReference>
<comment type="caution">
    <text evidence="2">The sequence shown here is derived from an EMBL/GenBank/DDBJ whole genome shotgun (WGS) entry which is preliminary data.</text>
</comment>
<gene>
    <name evidence="2" type="ORF">GCM10025760_33090</name>
</gene>
<evidence type="ECO:0000313" key="2">
    <source>
        <dbReference type="EMBL" id="GAA5098159.1"/>
    </source>
</evidence>
<keyword evidence="3" id="KW-1185">Reference proteome</keyword>
<dbReference type="EMBL" id="BAABKZ010000005">
    <property type="protein sequence ID" value="GAA5098159.1"/>
    <property type="molecule type" value="Genomic_DNA"/>
</dbReference>
<dbReference type="RefSeq" id="WP_194415512.1">
    <property type="nucleotide sequence ID" value="NZ_BAABKZ010000005.1"/>
</dbReference>
<dbReference type="InterPro" id="IPR002934">
    <property type="entry name" value="Polymerase_NTP_transf_dom"/>
</dbReference>
<dbReference type="Pfam" id="PF01909">
    <property type="entry name" value="NTP_transf_2"/>
    <property type="match status" value="1"/>
</dbReference>
<evidence type="ECO:0000259" key="1">
    <source>
        <dbReference type="Pfam" id="PF01909"/>
    </source>
</evidence>
<evidence type="ECO:0000313" key="3">
    <source>
        <dbReference type="Proteomes" id="UP001501407"/>
    </source>
</evidence>
<feature type="domain" description="Polymerase nucleotidyl transferase" evidence="1">
    <location>
        <begin position="43"/>
        <end position="80"/>
    </location>
</feature>
<accession>A0ABP9MKR9</accession>